<dbReference type="InterPro" id="IPR000515">
    <property type="entry name" value="MetI-like"/>
</dbReference>
<protein>
    <submittedName>
        <fullName evidence="9">ABC transporter permease</fullName>
    </submittedName>
</protein>
<evidence type="ECO:0000256" key="6">
    <source>
        <dbReference type="ARBA" id="ARBA00023136"/>
    </source>
</evidence>
<comment type="subcellular location">
    <subcellularLocation>
        <location evidence="1 7">Cell membrane</location>
        <topology evidence="1 7">Multi-pass membrane protein</topology>
    </subcellularLocation>
</comment>
<keyword evidence="4 7" id="KW-0812">Transmembrane</keyword>
<dbReference type="Pfam" id="PF12911">
    <property type="entry name" value="OppC_N"/>
    <property type="match status" value="1"/>
</dbReference>
<feature type="transmembrane region" description="Helical" evidence="7">
    <location>
        <begin position="132"/>
        <end position="160"/>
    </location>
</feature>
<dbReference type="InterPro" id="IPR050366">
    <property type="entry name" value="BP-dependent_transpt_permease"/>
</dbReference>
<dbReference type="Pfam" id="PF00528">
    <property type="entry name" value="BPD_transp_1"/>
    <property type="match status" value="1"/>
</dbReference>
<evidence type="ECO:0000256" key="4">
    <source>
        <dbReference type="ARBA" id="ARBA00022692"/>
    </source>
</evidence>
<feature type="transmembrane region" description="Helical" evidence="7">
    <location>
        <begin position="85"/>
        <end position="111"/>
    </location>
</feature>
<evidence type="ECO:0000256" key="5">
    <source>
        <dbReference type="ARBA" id="ARBA00022989"/>
    </source>
</evidence>
<dbReference type="EMBL" id="DRUB01000035">
    <property type="protein sequence ID" value="HHR95643.1"/>
    <property type="molecule type" value="Genomic_DNA"/>
</dbReference>
<evidence type="ECO:0000256" key="1">
    <source>
        <dbReference type="ARBA" id="ARBA00004651"/>
    </source>
</evidence>
<dbReference type="PANTHER" id="PTHR43386">
    <property type="entry name" value="OLIGOPEPTIDE TRANSPORT SYSTEM PERMEASE PROTEIN APPC"/>
    <property type="match status" value="1"/>
</dbReference>
<keyword evidence="2 7" id="KW-0813">Transport</keyword>
<evidence type="ECO:0000256" key="3">
    <source>
        <dbReference type="ARBA" id="ARBA00022475"/>
    </source>
</evidence>
<dbReference type="AlphaFoldDB" id="A0A7C5USG0"/>
<evidence type="ECO:0000313" key="9">
    <source>
        <dbReference type="EMBL" id="HHR95643.1"/>
    </source>
</evidence>
<dbReference type="GO" id="GO:0055085">
    <property type="term" value="P:transmembrane transport"/>
    <property type="evidence" value="ECO:0007669"/>
    <property type="project" value="InterPro"/>
</dbReference>
<reference evidence="9" key="1">
    <citation type="journal article" date="2020" name="mSystems">
        <title>Genome- and Community-Level Interaction Insights into Carbon Utilization and Element Cycling Functions of Hydrothermarchaeota in Hydrothermal Sediment.</title>
        <authorList>
            <person name="Zhou Z."/>
            <person name="Liu Y."/>
            <person name="Xu W."/>
            <person name="Pan J."/>
            <person name="Luo Z.H."/>
            <person name="Li M."/>
        </authorList>
    </citation>
    <scope>NUCLEOTIDE SEQUENCE [LARGE SCALE GENOMIC DNA]</scope>
    <source>
        <strain evidence="9">SpSt-1</strain>
    </source>
</reference>
<evidence type="ECO:0000259" key="8">
    <source>
        <dbReference type="PROSITE" id="PS50928"/>
    </source>
</evidence>
<dbReference type="CDD" id="cd06261">
    <property type="entry name" value="TM_PBP2"/>
    <property type="match status" value="1"/>
</dbReference>
<feature type="domain" description="ABC transmembrane type-1" evidence="8">
    <location>
        <begin position="83"/>
        <end position="272"/>
    </location>
</feature>
<accession>A0A7C5USG0</accession>
<dbReference type="PANTHER" id="PTHR43386:SF1">
    <property type="entry name" value="D,D-DIPEPTIDE TRANSPORT SYSTEM PERMEASE PROTEIN DDPC-RELATED"/>
    <property type="match status" value="1"/>
</dbReference>
<sequence>MNLGDIASTFKLIKSNPLSVIGIAIVATFIVLGIISPYIVPYPDDAWGYTYNLDLRLLPPSINHLFGTDEMGRDLFSRVLLGTRFSLIIAIGVVGIALAIGILMGLVAGYMGGSIAMVLMRLTDMFLAFPPLLLAIAFAATLGRGLVNVIIALALSWWPWYARLVYIQVNSIKNLPFVDAARVIGLSTTKIMFRHILPNSLTPIIIQSALDMGSAILEAAGLSFLGIGVSPPTPEWGLLISQGWALINRAWWISLFPGIAIVITVVGFNLLADTFQELLDPRLRSTMIMRGV</sequence>
<organism evidence="9">
    <name type="scientific">Ignisphaera aggregans</name>
    <dbReference type="NCBI Taxonomy" id="334771"/>
    <lineage>
        <taxon>Archaea</taxon>
        <taxon>Thermoproteota</taxon>
        <taxon>Thermoprotei</taxon>
        <taxon>Desulfurococcales</taxon>
        <taxon>Desulfurococcaceae</taxon>
        <taxon>Ignisphaera</taxon>
    </lineage>
</organism>
<dbReference type="GO" id="GO:0005886">
    <property type="term" value="C:plasma membrane"/>
    <property type="evidence" value="ECO:0007669"/>
    <property type="project" value="UniProtKB-SubCell"/>
</dbReference>
<evidence type="ECO:0000256" key="7">
    <source>
        <dbReference type="RuleBase" id="RU363032"/>
    </source>
</evidence>
<gene>
    <name evidence="9" type="ORF">ENL47_02195</name>
</gene>
<keyword evidence="5 7" id="KW-1133">Transmembrane helix</keyword>
<comment type="similarity">
    <text evidence="7">Belongs to the binding-protein-dependent transport system permease family.</text>
</comment>
<dbReference type="PROSITE" id="PS50928">
    <property type="entry name" value="ABC_TM1"/>
    <property type="match status" value="1"/>
</dbReference>
<feature type="transmembrane region" description="Helical" evidence="7">
    <location>
        <begin position="250"/>
        <end position="272"/>
    </location>
</feature>
<name>A0A7C5USG0_9CREN</name>
<keyword evidence="3" id="KW-1003">Cell membrane</keyword>
<dbReference type="Gene3D" id="1.10.3720.10">
    <property type="entry name" value="MetI-like"/>
    <property type="match status" value="1"/>
</dbReference>
<proteinExistence type="inferred from homology"/>
<dbReference type="InterPro" id="IPR035906">
    <property type="entry name" value="MetI-like_sf"/>
</dbReference>
<comment type="caution">
    <text evidence="9">The sequence shown here is derived from an EMBL/GenBank/DDBJ whole genome shotgun (WGS) entry which is preliminary data.</text>
</comment>
<feature type="transmembrane region" description="Helical" evidence="7">
    <location>
        <begin position="20"/>
        <end position="40"/>
    </location>
</feature>
<evidence type="ECO:0000256" key="2">
    <source>
        <dbReference type="ARBA" id="ARBA00022448"/>
    </source>
</evidence>
<dbReference type="InterPro" id="IPR025966">
    <property type="entry name" value="OppC_N"/>
</dbReference>
<keyword evidence="6 7" id="KW-0472">Membrane</keyword>
<dbReference type="SUPFAM" id="SSF161098">
    <property type="entry name" value="MetI-like"/>
    <property type="match status" value="1"/>
</dbReference>